<dbReference type="EMBL" id="CABPRZ010000002">
    <property type="protein sequence ID" value="VVD74566.1"/>
    <property type="molecule type" value="Genomic_DNA"/>
</dbReference>
<dbReference type="InterPro" id="IPR005532">
    <property type="entry name" value="SUMF_dom"/>
</dbReference>
<dbReference type="PANTHER" id="PTHR23150">
    <property type="entry name" value="SULFATASE MODIFYING FACTOR 1, 2"/>
    <property type="match status" value="1"/>
</dbReference>
<dbReference type="Proteomes" id="UP000414233">
    <property type="component" value="Unassembled WGS sequence"/>
</dbReference>
<dbReference type="Gene3D" id="3.90.1580.10">
    <property type="entry name" value="paralog of FGE (formylglycine-generating enzyme)"/>
    <property type="match status" value="1"/>
</dbReference>
<dbReference type="InterPro" id="IPR016187">
    <property type="entry name" value="CTDL_fold"/>
</dbReference>
<evidence type="ECO:0000313" key="4">
    <source>
        <dbReference type="Proteomes" id="UP000414233"/>
    </source>
</evidence>
<feature type="region of interest" description="Disordered" evidence="1">
    <location>
        <begin position="166"/>
        <end position="187"/>
    </location>
</feature>
<evidence type="ECO:0000259" key="2">
    <source>
        <dbReference type="Pfam" id="PF03781"/>
    </source>
</evidence>
<dbReference type="PANTHER" id="PTHR23150:SF19">
    <property type="entry name" value="FORMYLGLYCINE-GENERATING ENZYME"/>
    <property type="match status" value="1"/>
</dbReference>
<sequence length="239" mass="26722">MPSGQSGRCGRALRGKRLRTLDEVVPLLEDLRRKFMRSAREFFELLKERMNEFLIQRIDAALATGVPFDLSTEAQWEYAARSGGQNFIWATDNGHLDIGRNAPSYEQEKLLSPVVKGHPTGQGAVWRTALNPVGMFPPNPLGFYDMSSNGWEWMQDRYDASYYQVSPERDPKGPASGTKRVERGYAEGDYPSGGVLNRFSRDPMITGRNLDTWEMGPGLPATHTVRCAVNLARPVAGVK</sequence>
<organism evidence="3 4">
    <name type="scientific">Pandoraea terrae</name>
    <dbReference type="NCBI Taxonomy" id="1537710"/>
    <lineage>
        <taxon>Bacteria</taxon>
        <taxon>Pseudomonadati</taxon>
        <taxon>Pseudomonadota</taxon>
        <taxon>Betaproteobacteria</taxon>
        <taxon>Burkholderiales</taxon>
        <taxon>Burkholderiaceae</taxon>
        <taxon>Pandoraea</taxon>
    </lineage>
</organism>
<proteinExistence type="predicted"/>
<gene>
    <name evidence="3" type="ORF">PTE30175_00749</name>
</gene>
<protein>
    <submittedName>
        <fullName evidence="3">Sulfatase</fullName>
    </submittedName>
</protein>
<evidence type="ECO:0000256" key="1">
    <source>
        <dbReference type="SAM" id="MobiDB-lite"/>
    </source>
</evidence>
<accession>A0A5E4SFA1</accession>
<keyword evidence="4" id="KW-1185">Reference proteome</keyword>
<dbReference type="InterPro" id="IPR042095">
    <property type="entry name" value="SUMF_sf"/>
</dbReference>
<feature type="domain" description="Sulfatase-modifying factor enzyme-like" evidence="2">
    <location>
        <begin position="69"/>
        <end position="184"/>
    </location>
</feature>
<dbReference type="AlphaFoldDB" id="A0A5E4SFA1"/>
<dbReference type="SUPFAM" id="SSF56436">
    <property type="entry name" value="C-type lectin-like"/>
    <property type="match status" value="1"/>
</dbReference>
<dbReference type="Pfam" id="PF03781">
    <property type="entry name" value="FGE-sulfatase"/>
    <property type="match status" value="1"/>
</dbReference>
<reference evidence="3 4" key="1">
    <citation type="submission" date="2019-08" db="EMBL/GenBank/DDBJ databases">
        <authorList>
            <person name="Peeters C."/>
        </authorList>
    </citation>
    <scope>NUCLEOTIDE SEQUENCE [LARGE SCALE GENOMIC DNA]</scope>
    <source>
        <strain evidence="3 4">LMG 30175</strain>
    </source>
</reference>
<evidence type="ECO:0000313" key="3">
    <source>
        <dbReference type="EMBL" id="VVD74566.1"/>
    </source>
</evidence>
<dbReference type="GO" id="GO:0120147">
    <property type="term" value="F:formylglycine-generating oxidase activity"/>
    <property type="evidence" value="ECO:0007669"/>
    <property type="project" value="TreeGrafter"/>
</dbReference>
<dbReference type="InterPro" id="IPR051043">
    <property type="entry name" value="Sulfatase_Mod_Factor_Kinase"/>
</dbReference>
<name>A0A5E4SFA1_9BURK</name>
<dbReference type="OrthoDB" id="9768004at2"/>
<dbReference type="RefSeq" id="WP_150695689.1">
    <property type="nucleotide sequence ID" value="NZ_CABPRZ010000002.1"/>
</dbReference>